<feature type="compositionally biased region" description="Acidic residues" evidence="1">
    <location>
        <begin position="98"/>
        <end position="107"/>
    </location>
</feature>
<dbReference type="AlphaFoldDB" id="A0A0J8S7C5"/>
<feature type="region of interest" description="Disordered" evidence="1">
    <location>
        <begin position="85"/>
        <end position="110"/>
    </location>
</feature>
<dbReference type="Proteomes" id="UP000054563">
    <property type="component" value="Unassembled WGS sequence"/>
</dbReference>
<proteinExistence type="predicted"/>
<reference evidence="3" key="1">
    <citation type="journal article" date="2010" name="Genome Res.">
        <title>Population genomic sequencing of Coccidioides fungi reveals recent hybridization and transposon control.</title>
        <authorList>
            <person name="Neafsey D.E."/>
            <person name="Barker B.M."/>
            <person name="Sharpton T.J."/>
            <person name="Stajich J.E."/>
            <person name="Park D.J."/>
            <person name="Whiston E."/>
            <person name="Hung C.-Y."/>
            <person name="McMahan C."/>
            <person name="White J."/>
            <person name="Sykes S."/>
            <person name="Heiman D."/>
            <person name="Young S."/>
            <person name="Zeng Q."/>
            <person name="Abouelleil A."/>
            <person name="Aftuck L."/>
            <person name="Bessette D."/>
            <person name="Brown A."/>
            <person name="FitzGerald M."/>
            <person name="Lui A."/>
            <person name="Macdonald J.P."/>
            <person name="Priest M."/>
            <person name="Orbach M.J."/>
            <person name="Galgiani J.N."/>
            <person name="Kirkland T.N."/>
            <person name="Cole G.T."/>
            <person name="Birren B.W."/>
            <person name="Henn M.R."/>
            <person name="Taylor J.W."/>
            <person name="Rounsley S.D."/>
        </authorList>
    </citation>
    <scope>NUCLEOTIDE SEQUENCE [LARGE SCALE GENOMIC DNA]</scope>
    <source>
        <strain evidence="3">H538.4</strain>
    </source>
</reference>
<gene>
    <name evidence="2" type="ORF">CIHG_10118</name>
</gene>
<evidence type="ECO:0000256" key="1">
    <source>
        <dbReference type="SAM" id="MobiDB-lite"/>
    </source>
</evidence>
<evidence type="ECO:0000313" key="2">
    <source>
        <dbReference type="EMBL" id="KMU92274.1"/>
    </source>
</evidence>
<feature type="compositionally biased region" description="Basic and acidic residues" evidence="1">
    <location>
        <begin position="85"/>
        <end position="97"/>
    </location>
</feature>
<feature type="region of interest" description="Disordered" evidence="1">
    <location>
        <begin position="1"/>
        <end position="20"/>
    </location>
</feature>
<accession>A0A0J8S7C5</accession>
<protein>
    <submittedName>
        <fullName evidence="2">Uncharacterized protein</fullName>
    </submittedName>
</protein>
<evidence type="ECO:0000313" key="3">
    <source>
        <dbReference type="Proteomes" id="UP000054563"/>
    </source>
</evidence>
<name>A0A0J8S7C5_COCIT</name>
<organism evidence="2 3">
    <name type="scientific">Coccidioides immitis H538.4</name>
    <dbReference type="NCBI Taxonomy" id="396776"/>
    <lineage>
        <taxon>Eukaryota</taxon>
        <taxon>Fungi</taxon>
        <taxon>Dikarya</taxon>
        <taxon>Ascomycota</taxon>
        <taxon>Pezizomycotina</taxon>
        <taxon>Eurotiomycetes</taxon>
        <taxon>Eurotiomycetidae</taxon>
        <taxon>Onygenales</taxon>
        <taxon>Onygenaceae</taxon>
        <taxon>Coccidioides</taxon>
    </lineage>
</organism>
<dbReference type="VEuPathDB" id="FungiDB:CIHG_10118"/>
<dbReference type="EMBL" id="DS017062">
    <property type="protein sequence ID" value="KMU92274.1"/>
    <property type="molecule type" value="Genomic_DNA"/>
</dbReference>
<sequence length="339" mass="38986">MPGRGALQMCPTPPIGDVSTPYFLAVPCPPNEKHRRSRHQLRRARTQPYLGLHKKRVMISEKQRTQGLNGRSDCRWIVEGTKSEEKEEKKIRTKEGSQDEGEKEEEERMSVDQIECGDFLSLLAGFSFAPGVESPLGLPLEAPKLSHVTLASLPGWDPEPARLLFQNLGEEERCLIPPLFFQCRHPVSLFKKINEQREHKDPARLINNDEEIRRWIEIADCAKTWLAAVSRWSRVGFGVLACRQNCWNVRLMEHNIRRQGREAVELKLSQQQTGLRPVIREKRSLSTLVVDRLVLWQREHGYQSLKKGQKEERWCLITTASSRLHVFGSIGIPQIGIFF</sequence>